<dbReference type="PANTHER" id="PTHR46847:SF3">
    <property type="entry name" value="GALACTOFURANOSE-BINDING PROTEIN YTFQ"/>
    <property type="match status" value="1"/>
</dbReference>
<evidence type="ECO:0000256" key="3">
    <source>
        <dbReference type="ARBA" id="ARBA00022729"/>
    </source>
</evidence>
<evidence type="ECO:0000256" key="4">
    <source>
        <dbReference type="SAM" id="MobiDB-lite"/>
    </source>
</evidence>
<dbReference type="Proteomes" id="UP000268084">
    <property type="component" value="Chromosome"/>
</dbReference>
<feature type="signal peptide" evidence="5">
    <location>
        <begin position="1"/>
        <end position="33"/>
    </location>
</feature>
<dbReference type="KEGG" id="nak:EH165_05005"/>
<dbReference type="PROSITE" id="PS51257">
    <property type="entry name" value="PROKAR_LIPOPROTEIN"/>
    <property type="match status" value="1"/>
</dbReference>
<dbReference type="OrthoDB" id="9813037at2"/>
<feature type="region of interest" description="Disordered" evidence="4">
    <location>
        <begin position="36"/>
        <end position="61"/>
    </location>
</feature>
<evidence type="ECO:0000259" key="6">
    <source>
        <dbReference type="Pfam" id="PF13407"/>
    </source>
</evidence>
<evidence type="ECO:0000256" key="2">
    <source>
        <dbReference type="ARBA" id="ARBA00007639"/>
    </source>
</evidence>
<evidence type="ECO:0000256" key="1">
    <source>
        <dbReference type="ARBA" id="ARBA00004196"/>
    </source>
</evidence>
<reference evidence="7 8" key="2">
    <citation type="submission" date="2018-12" db="EMBL/GenBank/DDBJ databases">
        <title>Nakamurella antarcticus sp. nov., isolated from Antarctica South Shetland Islands soil.</title>
        <authorList>
            <person name="Peng F."/>
        </authorList>
    </citation>
    <scope>NUCLEOTIDE SEQUENCE [LARGE SCALE GENOMIC DNA]</scope>
    <source>
        <strain evidence="7 8">S14-144</strain>
    </source>
</reference>
<evidence type="ECO:0000256" key="5">
    <source>
        <dbReference type="SAM" id="SignalP"/>
    </source>
</evidence>
<dbReference type="EMBL" id="CP034170">
    <property type="protein sequence ID" value="AZI57608.1"/>
    <property type="molecule type" value="Genomic_DNA"/>
</dbReference>
<reference evidence="7 8" key="1">
    <citation type="submission" date="2018-11" db="EMBL/GenBank/DDBJ databases">
        <authorList>
            <person name="Da X."/>
        </authorList>
    </citation>
    <scope>NUCLEOTIDE SEQUENCE [LARGE SCALE GENOMIC DNA]</scope>
    <source>
        <strain evidence="7 8">S14-144</strain>
    </source>
</reference>
<feature type="chain" id="PRO_5018182212" evidence="5">
    <location>
        <begin position="34"/>
        <end position="361"/>
    </location>
</feature>
<dbReference type="PANTHER" id="PTHR46847">
    <property type="entry name" value="D-ALLOSE-BINDING PERIPLASMIC PROTEIN-RELATED"/>
    <property type="match status" value="1"/>
</dbReference>
<feature type="domain" description="Periplasmic binding protein" evidence="6">
    <location>
        <begin position="74"/>
        <end position="334"/>
    </location>
</feature>
<comment type="similarity">
    <text evidence="2">Belongs to the bacterial solute-binding protein 2 family.</text>
</comment>
<sequence>MSIGKRFGRMIGLATVGALAVGLSACSSSDAPAANSSSAAPAASSSSAAPSSAAPAASSSSAAPAANGKLITVGFVAVGPEGAWRKANEANIQDTFTKEAGFDLKYAPATNLDQKSQIDAFTSFVDEGVDVILFSATESSGWEATLKRAKEAGIPVILLDRGITPDDPSLYTSKIAPDNIAVSKSVANWALGAFPEGANYFTIEGPAGVSGVNERNQGWNSVFDGKDKFKKLGAQTANWSTEEAKSVFETVLKSNNNNVQLVFAQNDEMGLGAVQAVEEAGLVPGVDVKIATIDGTKNALQALSDGKLSFVAEYNPLFGETALGVVKKVLAGEKVDSAIVVPSITFDSPAAAAKALPTRKY</sequence>
<dbReference type="InterPro" id="IPR025997">
    <property type="entry name" value="SBP_2_dom"/>
</dbReference>
<gene>
    <name evidence="7" type="ORF">EH165_05005</name>
</gene>
<name>A0A3G8ZK90_9ACTN</name>
<dbReference type="CDD" id="cd06309">
    <property type="entry name" value="PBP1_galactofuranose_YtfQ-like"/>
    <property type="match status" value="1"/>
</dbReference>
<keyword evidence="8" id="KW-1185">Reference proteome</keyword>
<organism evidence="7 8">
    <name type="scientific">Nakamurella antarctica</name>
    <dbReference type="NCBI Taxonomy" id="1902245"/>
    <lineage>
        <taxon>Bacteria</taxon>
        <taxon>Bacillati</taxon>
        <taxon>Actinomycetota</taxon>
        <taxon>Actinomycetes</taxon>
        <taxon>Nakamurellales</taxon>
        <taxon>Nakamurellaceae</taxon>
        <taxon>Nakamurella</taxon>
    </lineage>
</organism>
<evidence type="ECO:0000313" key="8">
    <source>
        <dbReference type="Proteomes" id="UP000268084"/>
    </source>
</evidence>
<comment type="subcellular location">
    <subcellularLocation>
        <location evidence="1">Cell envelope</location>
    </subcellularLocation>
</comment>
<keyword evidence="3 5" id="KW-0732">Signal</keyword>
<evidence type="ECO:0000313" key="7">
    <source>
        <dbReference type="EMBL" id="AZI57608.1"/>
    </source>
</evidence>
<dbReference type="InterPro" id="IPR028082">
    <property type="entry name" value="Peripla_BP_I"/>
</dbReference>
<accession>A0A3G8ZK90</accession>
<dbReference type="RefSeq" id="WP_124798293.1">
    <property type="nucleotide sequence ID" value="NZ_CP034170.1"/>
</dbReference>
<dbReference type="GO" id="GO:0030246">
    <property type="term" value="F:carbohydrate binding"/>
    <property type="evidence" value="ECO:0007669"/>
    <property type="project" value="UniProtKB-ARBA"/>
</dbReference>
<dbReference type="SUPFAM" id="SSF53822">
    <property type="entry name" value="Periplasmic binding protein-like I"/>
    <property type="match status" value="1"/>
</dbReference>
<dbReference type="GO" id="GO:0030313">
    <property type="term" value="C:cell envelope"/>
    <property type="evidence" value="ECO:0007669"/>
    <property type="project" value="UniProtKB-SubCell"/>
</dbReference>
<dbReference type="AlphaFoldDB" id="A0A3G8ZK90"/>
<proteinExistence type="inferred from homology"/>
<protein>
    <submittedName>
        <fullName evidence="7">Sugar ABC transporter substrate-binding protein</fullName>
    </submittedName>
</protein>
<dbReference type="Pfam" id="PF13407">
    <property type="entry name" value="Peripla_BP_4"/>
    <property type="match status" value="1"/>
</dbReference>
<dbReference type="Gene3D" id="3.40.50.2300">
    <property type="match status" value="2"/>
</dbReference>